<proteinExistence type="predicted"/>
<gene>
    <name evidence="2" type="ORF">ASZ90_015305</name>
</gene>
<comment type="caution">
    <text evidence="2">The sequence shown here is derived from an EMBL/GenBank/DDBJ whole genome shotgun (WGS) entry which is preliminary data.</text>
</comment>
<evidence type="ECO:0000259" key="1">
    <source>
        <dbReference type="Pfam" id="PF01609"/>
    </source>
</evidence>
<reference evidence="2" key="1">
    <citation type="journal article" date="2015" name="Proc. Natl. Acad. Sci. U.S.A.">
        <title>Networks of energetic and metabolic interactions define dynamics in microbial communities.</title>
        <authorList>
            <person name="Embree M."/>
            <person name="Liu J.K."/>
            <person name="Al-Bassam M.M."/>
            <person name="Zengler K."/>
        </authorList>
    </citation>
    <scope>NUCLEOTIDE SEQUENCE</scope>
</reference>
<dbReference type="Pfam" id="PF01609">
    <property type="entry name" value="DDE_Tnp_1"/>
    <property type="match status" value="1"/>
</dbReference>
<accession>A0A0W8F2R9</accession>
<dbReference type="GO" id="GO:0003677">
    <property type="term" value="F:DNA binding"/>
    <property type="evidence" value="ECO:0007669"/>
    <property type="project" value="InterPro"/>
</dbReference>
<name>A0A0W8F2R9_9ZZZZ</name>
<evidence type="ECO:0000313" key="2">
    <source>
        <dbReference type="EMBL" id="KUG15038.1"/>
    </source>
</evidence>
<dbReference type="AlphaFoldDB" id="A0A0W8F2R9"/>
<feature type="domain" description="Transposase IS4-like" evidence="1">
    <location>
        <begin position="126"/>
        <end position="417"/>
    </location>
</feature>
<dbReference type="PANTHER" id="PTHR34614">
    <property type="match status" value="1"/>
</dbReference>
<dbReference type="GO" id="GO:0006313">
    <property type="term" value="P:DNA transposition"/>
    <property type="evidence" value="ECO:0007669"/>
    <property type="project" value="InterPro"/>
</dbReference>
<dbReference type="InterPro" id="IPR002559">
    <property type="entry name" value="Transposase_11"/>
</dbReference>
<dbReference type="PANTHER" id="PTHR34614:SF2">
    <property type="entry name" value="TRANSPOSASE IS4-LIKE DOMAIN-CONTAINING PROTEIN"/>
    <property type="match status" value="1"/>
</dbReference>
<dbReference type="NCBIfam" id="NF033559">
    <property type="entry name" value="transpos_IS1634"/>
    <property type="match status" value="1"/>
</dbReference>
<dbReference type="EMBL" id="LNQE01001594">
    <property type="protein sequence ID" value="KUG15038.1"/>
    <property type="molecule type" value="Genomic_DNA"/>
</dbReference>
<protein>
    <submittedName>
        <fullName evidence="2">Transposase (Is4)</fullName>
    </submittedName>
</protein>
<organism evidence="2">
    <name type="scientific">hydrocarbon metagenome</name>
    <dbReference type="NCBI Taxonomy" id="938273"/>
    <lineage>
        <taxon>unclassified sequences</taxon>
        <taxon>metagenomes</taxon>
        <taxon>ecological metagenomes</taxon>
    </lineage>
</organism>
<sequence>MRVAPDEIKVKTKKKPVHVRSSFDYGSILTLQKVMEELHLDRHLMDLLNPSEFAMVRALAFNRIIRPLAMKNVGTWYEGTSLALESPEITLSSQRISEFLGRVGDHDIPDRFMARILEGTGTKTTLIYDITSLSSYSQLINLLEYGYNRDGDSLPQLNLSLILDKDKGIPVMYDIYPGSIADVSTLSGTLQKIRAHGIHDYIAIMDRGFFSQGNLEELLDHQLTFIMAAKLQLKDLKLLLTEAQKDIDDVKYLQKFNKDTIFVKPITYPLGSHLVQGYVYYDPKLEQSERETLRSRLYDIREELLKARLKKNSNAFVVFREKAQGFMNFFDWQVVGDRFEVTIKQNAVTQRMNRMGKYILFYSGEFDWITCLTLYRERDEIEKAFKDLKNEIDLLPLNTHSEKTTRGFIFVAFLSLIIRTRLIHKMREAGLVDKYSVELLLLQLDKLRKISLADGQVITTEMTKKQRDILEALKICA</sequence>
<dbReference type="GO" id="GO:0004803">
    <property type="term" value="F:transposase activity"/>
    <property type="evidence" value="ECO:0007669"/>
    <property type="project" value="InterPro"/>
</dbReference>
<dbReference type="InterPro" id="IPR047654">
    <property type="entry name" value="IS1634_transpos"/>
</dbReference>